<comment type="caution">
    <text evidence="5">The sequence shown here is derived from an EMBL/GenBank/DDBJ whole genome shotgun (WGS) entry which is preliminary data.</text>
</comment>
<dbReference type="SUPFAM" id="SSF53448">
    <property type="entry name" value="Nucleotide-diphospho-sugar transferases"/>
    <property type="match status" value="1"/>
</dbReference>
<proteinExistence type="predicted"/>
<dbReference type="RefSeq" id="WP_275566176.1">
    <property type="nucleotide sequence ID" value="NZ_JARGYC010000008.1"/>
</dbReference>
<protein>
    <submittedName>
        <fullName evidence="5">Phosphocholine cytidylyltransferase family protein</fullName>
    </submittedName>
</protein>
<dbReference type="Gene3D" id="3.90.550.10">
    <property type="entry name" value="Spore Coat Polysaccharide Biosynthesis Protein SpsA, Chain A"/>
    <property type="match status" value="1"/>
</dbReference>
<evidence type="ECO:0000313" key="6">
    <source>
        <dbReference type="Proteomes" id="UP001220964"/>
    </source>
</evidence>
<sequence length="257" mass="27251">MNDTTAIILAAGLGVRMGPRGKLYPKGLIEMGGETMAAQSLATLRAFGIGRVRIVTGHLAEQYREAFGAERDVELIHNPLYDSTGSLQTLATALDGLDGDVVILESDLVYAPEALEAALAPGNRLVTSGPTGAGDEVYVWAGDEGHLQEISKIADARPEPHLGELVGITKLEAAAVPEMRRAVEDVLADVPAEHYEPGLVELGRRVPVPCIRLDDLPWAEVDDEAMLARAERVVFPRIAAARAAHPRMPAAATAGQG</sequence>
<dbReference type="PANTHER" id="PTHR43584">
    <property type="entry name" value="NUCLEOTIDYL TRANSFERASE"/>
    <property type="match status" value="1"/>
</dbReference>
<dbReference type="GO" id="GO:0016779">
    <property type="term" value="F:nucleotidyltransferase activity"/>
    <property type="evidence" value="ECO:0007669"/>
    <property type="project" value="UniProtKB-KW"/>
</dbReference>
<dbReference type="InterPro" id="IPR050065">
    <property type="entry name" value="GlmU-like"/>
</dbReference>
<organism evidence="5 6">
    <name type="scientific">Psychromarinibacter sediminicola</name>
    <dbReference type="NCBI Taxonomy" id="3033385"/>
    <lineage>
        <taxon>Bacteria</taxon>
        <taxon>Pseudomonadati</taxon>
        <taxon>Pseudomonadota</taxon>
        <taxon>Alphaproteobacteria</taxon>
        <taxon>Rhodobacterales</taxon>
        <taxon>Paracoccaceae</taxon>
        <taxon>Psychromarinibacter</taxon>
    </lineage>
</organism>
<keyword evidence="3" id="KW-0460">Magnesium</keyword>
<accession>A0AAE3NT16</accession>
<evidence type="ECO:0000313" key="5">
    <source>
        <dbReference type="EMBL" id="MDF0600032.1"/>
    </source>
</evidence>
<dbReference type="AlphaFoldDB" id="A0AAE3NT16"/>
<evidence type="ECO:0000259" key="4">
    <source>
        <dbReference type="Pfam" id="PF12804"/>
    </source>
</evidence>
<feature type="domain" description="MobA-like NTP transferase" evidence="4">
    <location>
        <begin position="6"/>
        <end position="120"/>
    </location>
</feature>
<keyword evidence="6" id="KW-1185">Reference proteome</keyword>
<dbReference type="EMBL" id="JARGYC010000008">
    <property type="protein sequence ID" value="MDF0600032.1"/>
    <property type="molecule type" value="Genomic_DNA"/>
</dbReference>
<keyword evidence="1" id="KW-0808">Transferase</keyword>
<reference evidence="5" key="1">
    <citation type="submission" date="2023-03" db="EMBL/GenBank/DDBJ databases">
        <title>Multiphase analysis and comparison of six strains from genera Psychromarinibacter, Lutimaribacter, and Maritimibacter, including a novel species: Psychromarinibacter sediminicola sp. nov.</title>
        <authorList>
            <person name="Wang Y.-H."/>
            <person name="Ye M.-Q."/>
            <person name="Du Z.-J."/>
        </authorList>
    </citation>
    <scope>NUCLEOTIDE SEQUENCE</scope>
    <source>
        <strain evidence="5">C21-152</strain>
    </source>
</reference>
<dbReference type="Pfam" id="PF12804">
    <property type="entry name" value="NTP_transf_3"/>
    <property type="match status" value="1"/>
</dbReference>
<evidence type="ECO:0000256" key="3">
    <source>
        <dbReference type="ARBA" id="ARBA00022842"/>
    </source>
</evidence>
<dbReference type="CDD" id="cd02523">
    <property type="entry name" value="PC_cytidylyltransferase"/>
    <property type="match status" value="1"/>
</dbReference>
<gene>
    <name evidence="5" type="ORF">P1J78_04740</name>
</gene>
<name>A0AAE3NT16_9RHOB</name>
<keyword evidence="2 5" id="KW-0548">Nucleotidyltransferase</keyword>
<dbReference type="PANTHER" id="PTHR43584:SF5">
    <property type="entry name" value="PROTEIN LICC"/>
    <property type="match status" value="1"/>
</dbReference>
<dbReference type="InterPro" id="IPR029044">
    <property type="entry name" value="Nucleotide-diphossugar_trans"/>
</dbReference>
<evidence type="ECO:0000256" key="1">
    <source>
        <dbReference type="ARBA" id="ARBA00022679"/>
    </source>
</evidence>
<dbReference type="InterPro" id="IPR025877">
    <property type="entry name" value="MobA-like_NTP_Trfase"/>
</dbReference>
<dbReference type="Proteomes" id="UP001220964">
    <property type="component" value="Unassembled WGS sequence"/>
</dbReference>
<evidence type="ECO:0000256" key="2">
    <source>
        <dbReference type="ARBA" id="ARBA00022695"/>
    </source>
</evidence>